<keyword evidence="2" id="KW-1133">Transmembrane helix</keyword>
<sequence>MKNIREISYFREEHRTLCACTTKDRCNDPTSPIANFKFSDSRILEGYQFTPLVGGGGGPPSGGALDTSKLTGGETAKPKDEHTTPEPVTQGTTTHGNATKASASYLMSLAMIVGSFTMIIASLMIF</sequence>
<keyword evidence="4" id="KW-1185">Reference proteome</keyword>
<proteinExistence type="predicted"/>
<dbReference type="Proteomes" id="UP000230423">
    <property type="component" value="Unassembled WGS sequence"/>
</dbReference>
<evidence type="ECO:0000256" key="2">
    <source>
        <dbReference type="SAM" id="Phobius"/>
    </source>
</evidence>
<keyword evidence="2" id="KW-0812">Transmembrane</keyword>
<evidence type="ECO:0000313" key="4">
    <source>
        <dbReference type="Proteomes" id="UP000230423"/>
    </source>
</evidence>
<feature type="transmembrane region" description="Helical" evidence="2">
    <location>
        <begin position="105"/>
        <end position="125"/>
    </location>
</feature>
<dbReference type="AlphaFoldDB" id="A0A2G9TJL7"/>
<dbReference type="EMBL" id="KZ362054">
    <property type="protein sequence ID" value="PIO58183.1"/>
    <property type="molecule type" value="Genomic_DNA"/>
</dbReference>
<keyword evidence="2" id="KW-0472">Membrane</keyword>
<gene>
    <name evidence="3" type="ORF">TELCIR_20387</name>
</gene>
<protein>
    <submittedName>
        <fullName evidence="3">Uncharacterized protein</fullName>
    </submittedName>
</protein>
<reference evidence="3 4" key="1">
    <citation type="submission" date="2015-09" db="EMBL/GenBank/DDBJ databases">
        <title>Draft genome of the parasitic nematode Teladorsagia circumcincta isolate WARC Sus (inbred).</title>
        <authorList>
            <person name="Mitreva M."/>
        </authorList>
    </citation>
    <scope>NUCLEOTIDE SEQUENCE [LARGE SCALE GENOMIC DNA]</scope>
    <source>
        <strain evidence="3 4">S</strain>
    </source>
</reference>
<dbReference type="OrthoDB" id="5843041at2759"/>
<name>A0A2G9TJL7_TELCI</name>
<organism evidence="3 4">
    <name type="scientific">Teladorsagia circumcincta</name>
    <name type="common">Brown stomach worm</name>
    <name type="synonym">Ostertagia circumcincta</name>
    <dbReference type="NCBI Taxonomy" id="45464"/>
    <lineage>
        <taxon>Eukaryota</taxon>
        <taxon>Metazoa</taxon>
        <taxon>Ecdysozoa</taxon>
        <taxon>Nematoda</taxon>
        <taxon>Chromadorea</taxon>
        <taxon>Rhabditida</taxon>
        <taxon>Rhabditina</taxon>
        <taxon>Rhabditomorpha</taxon>
        <taxon>Strongyloidea</taxon>
        <taxon>Trichostrongylidae</taxon>
        <taxon>Teladorsagia</taxon>
    </lineage>
</organism>
<accession>A0A2G9TJL7</accession>
<evidence type="ECO:0000313" key="3">
    <source>
        <dbReference type="EMBL" id="PIO58183.1"/>
    </source>
</evidence>
<evidence type="ECO:0000256" key="1">
    <source>
        <dbReference type="SAM" id="MobiDB-lite"/>
    </source>
</evidence>
<feature type="region of interest" description="Disordered" evidence="1">
    <location>
        <begin position="53"/>
        <end position="97"/>
    </location>
</feature>
<feature type="compositionally biased region" description="Low complexity" evidence="1">
    <location>
        <begin position="85"/>
        <end position="94"/>
    </location>
</feature>